<evidence type="ECO:0000313" key="3">
    <source>
        <dbReference type="Proteomes" id="UP000245674"/>
    </source>
</evidence>
<dbReference type="SMART" id="SM00530">
    <property type="entry name" value="HTH_XRE"/>
    <property type="match status" value="1"/>
</dbReference>
<protein>
    <submittedName>
        <fullName evidence="2">DNA-binding XRE family transcriptional regulator</fullName>
    </submittedName>
</protein>
<dbReference type="InterPro" id="IPR001387">
    <property type="entry name" value="Cro/C1-type_HTH"/>
</dbReference>
<keyword evidence="2" id="KW-0238">DNA-binding</keyword>
<dbReference type="Proteomes" id="UP000245674">
    <property type="component" value="Unassembled WGS sequence"/>
</dbReference>
<keyword evidence="3" id="KW-1185">Reference proteome</keyword>
<evidence type="ECO:0000313" key="2">
    <source>
        <dbReference type="EMBL" id="PWJ66791.1"/>
    </source>
</evidence>
<dbReference type="PROSITE" id="PS50943">
    <property type="entry name" value="HTH_CROC1"/>
    <property type="match status" value="1"/>
</dbReference>
<sequence>MGALVAESRAGQGLTQAQLAERAGVTREWLNRFEAGSPSVTLFRVMRVLRELRLEVVVRAADTRDNG</sequence>
<dbReference type="SUPFAM" id="SSF47413">
    <property type="entry name" value="lambda repressor-like DNA-binding domains"/>
    <property type="match status" value="1"/>
</dbReference>
<dbReference type="CDD" id="cd00093">
    <property type="entry name" value="HTH_XRE"/>
    <property type="match status" value="1"/>
</dbReference>
<comment type="caution">
    <text evidence="2">The sequence shown here is derived from an EMBL/GenBank/DDBJ whole genome shotgun (WGS) entry which is preliminary data.</text>
</comment>
<gene>
    <name evidence="2" type="ORF">B0H03_101244</name>
</gene>
<dbReference type="InterPro" id="IPR010982">
    <property type="entry name" value="Lambda_DNA-bd_dom_sf"/>
</dbReference>
<reference evidence="2 3" key="1">
    <citation type="submission" date="2018-03" db="EMBL/GenBank/DDBJ databases">
        <title>Genomic Encyclopedia of Type Strains, Phase III (KMG-III): the genomes of soil and plant-associated and newly described type strains.</title>
        <authorList>
            <person name="Whitman W."/>
        </authorList>
    </citation>
    <scope>NUCLEOTIDE SEQUENCE [LARGE SCALE GENOMIC DNA]</scope>
    <source>
        <strain evidence="2 3">VKM Ac-1602</strain>
    </source>
</reference>
<dbReference type="Gene3D" id="1.10.260.40">
    <property type="entry name" value="lambda repressor-like DNA-binding domains"/>
    <property type="match status" value="1"/>
</dbReference>
<proteinExistence type="predicted"/>
<dbReference type="EMBL" id="QGDV01000001">
    <property type="protein sequence ID" value="PWJ66791.1"/>
    <property type="molecule type" value="Genomic_DNA"/>
</dbReference>
<dbReference type="Pfam" id="PF01381">
    <property type="entry name" value="HTH_3"/>
    <property type="match status" value="1"/>
</dbReference>
<feature type="domain" description="HTH cro/C1-type" evidence="1">
    <location>
        <begin position="5"/>
        <end position="59"/>
    </location>
</feature>
<dbReference type="GO" id="GO:0003677">
    <property type="term" value="F:DNA binding"/>
    <property type="evidence" value="ECO:0007669"/>
    <property type="project" value="UniProtKB-KW"/>
</dbReference>
<accession>A0ABX5LJH6</accession>
<dbReference type="RefSeq" id="WP_181075092.1">
    <property type="nucleotide sequence ID" value="NZ_QGDV01000001.1"/>
</dbReference>
<name>A0ABX5LJH6_9MICO</name>
<evidence type="ECO:0000259" key="1">
    <source>
        <dbReference type="PROSITE" id="PS50943"/>
    </source>
</evidence>
<organism evidence="2 3">
    <name type="scientific">Rathayibacter iranicus NCPPB 2253 = VKM Ac-1602</name>
    <dbReference type="NCBI Taxonomy" id="1328868"/>
    <lineage>
        <taxon>Bacteria</taxon>
        <taxon>Bacillati</taxon>
        <taxon>Actinomycetota</taxon>
        <taxon>Actinomycetes</taxon>
        <taxon>Micrococcales</taxon>
        <taxon>Microbacteriaceae</taxon>
        <taxon>Rathayibacter</taxon>
    </lineage>
</organism>